<organism evidence="1 2">
    <name type="scientific">Brassica campestris</name>
    <name type="common">Field mustard</name>
    <dbReference type="NCBI Taxonomy" id="3711"/>
    <lineage>
        <taxon>Eukaryota</taxon>
        <taxon>Viridiplantae</taxon>
        <taxon>Streptophyta</taxon>
        <taxon>Embryophyta</taxon>
        <taxon>Tracheophyta</taxon>
        <taxon>Spermatophyta</taxon>
        <taxon>Magnoliopsida</taxon>
        <taxon>eudicotyledons</taxon>
        <taxon>Gunneridae</taxon>
        <taxon>Pentapetalae</taxon>
        <taxon>rosids</taxon>
        <taxon>malvids</taxon>
        <taxon>Brassicales</taxon>
        <taxon>Brassicaceae</taxon>
        <taxon>Brassiceae</taxon>
        <taxon>Brassica</taxon>
    </lineage>
</organism>
<evidence type="ECO:0000313" key="2">
    <source>
        <dbReference type="Proteomes" id="UP000694005"/>
    </source>
</evidence>
<reference evidence="1 2" key="1">
    <citation type="submission" date="2021-07" db="EMBL/GenBank/DDBJ databases">
        <authorList>
            <consortium name="Genoscope - CEA"/>
            <person name="William W."/>
        </authorList>
    </citation>
    <scope>NUCLEOTIDE SEQUENCE [LARGE SCALE GENOMIC DNA]</scope>
</reference>
<dbReference type="AlphaFoldDB" id="A0A8D9HX11"/>
<gene>
    <name evidence="1" type="ORF">BRAPAZ1V2_A04P14500.2</name>
</gene>
<dbReference type="Proteomes" id="UP000694005">
    <property type="component" value="Chromosome A04"/>
</dbReference>
<name>A0A8D9HX11_BRACM</name>
<dbReference type="EMBL" id="LS974620">
    <property type="protein sequence ID" value="CAG7906549.1"/>
    <property type="molecule type" value="Genomic_DNA"/>
</dbReference>
<proteinExistence type="predicted"/>
<protein>
    <submittedName>
        <fullName evidence="1">Uncharacterized protein</fullName>
    </submittedName>
</protein>
<evidence type="ECO:0000313" key="1">
    <source>
        <dbReference type="EMBL" id="CAG7906549.1"/>
    </source>
</evidence>
<accession>A0A8D9HX11</accession>
<sequence length="56" mass="6543">MWNFKSMTDDDPMKFGFGSPAIKDKKKKKKKAFKLDDELSVLEVGGLLLRCQNWMF</sequence>
<dbReference type="Gramene" id="A04p14500.2_BraZ1">
    <property type="protein sequence ID" value="A04p14500.2_BraZ1.CDS"/>
    <property type="gene ID" value="A04g14500.2_BraZ1"/>
</dbReference>